<keyword evidence="4" id="KW-0949">S-adenosyl-L-methionine</keyword>
<evidence type="ECO:0000313" key="7">
    <source>
        <dbReference type="EMBL" id="SCF20283.1"/>
    </source>
</evidence>
<dbReference type="InterPro" id="IPR002052">
    <property type="entry name" value="DNA_methylase_N6_adenine_CS"/>
</dbReference>
<dbReference type="GO" id="GO:0006304">
    <property type="term" value="P:DNA modification"/>
    <property type="evidence" value="ECO:0007669"/>
    <property type="project" value="InterPro"/>
</dbReference>
<dbReference type="AlphaFoldDB" id="A0A1C4YHS9"/>
<dbReference type="GO" id="GO:0009007">
    <property type="term" value="F:site-specific DNA-methyltransferase (adenine-specific) activity"/>
    <property type="evidence" value="ECO:0007669"/>
    <property type="project" value="UniProtKB-EC"/>
</dbReference>
<keyword evidence="2 7" id="KW-0489">Methyltransferase</keyword>
<dbReference type="GO" id="GO:0003676">
    <property type="term" value="F:nucleic acid binding"/>
    <property type="evidence" value="ECO:0007669"/>
    <property type="project" value="InterPro"/>
</dbReference>
<dbReference type="Gene3D" id="3.40.50.150">
    <property type="entry name" value="Vaccinia Virus protein VP39"/>
    <property type="match status" value="2"/>
</dbReference>
<protein>
    <recommendedName>
        <fullName evidence="1">site-specific DNA-methyltransferase (adenine-specific)</fullName>
        <ecNumber evidence="1">2.1.1.72</ecNumber>
    </recommendedName>
</protein>
<dbReference type="InterPro" id="IPR029063">
    <property type="entry name" value="SAM-dependent_MTases_sf"/>
</dbReference>
<gene>
    <name evidence="7" type="ORF">GA0070558_1483</name>
</gene>
<evidence type="ECO:0000256" key="5">
    <source>
        <dbReference type="ARBA" id="ARBA00047942"/>
    </source>
</evidence>
<evidence type="ECO:0000256" key="2">
    <source>
        <dbReference type="ARBA" id="ARBA00022603"/>
    </source>
</evidence>
<proteinExistence type="predicted"/>
<feature type="domain" description="Type II methyltransferase M.TaqI-like" evidence="6">
    <location>
        <begin position="550"/>
        <end position="768"/>
    </location>
</feature>
<keyword evidence="3 7" id="KW-0808">Transferase</keyword>
<evidence type="ECO:0000256" key="4">
    <source>
        <dbReference type="ARBA" id="ARBA00022691"/>
    </source>
</evidence>
<dbReference type="InterPro" id="IPR050953">
    <property type="entry name" value="N4_N6_ade-DNA_methylase"/>
</dbReference>
<dbReference type="GO" id="GO:0032259">
    <property type="term" value="P:methylation"/>
    <property type="evidence" value="ECO:0007669"/>
    <property type="project" value="UniProtKB-KW"/>
</dbReference>
<name>A0A1C4YHS9_9ACTN</name>
<dbReference type="PANTHER" id="PTHR33841:SF1">
    <property type="entry name" value="DNA METHYLTRANSFERASE A"/>
    <property type="match status" value="1"/>
</dbReference>
<dbReference type="RefSeq" id="WP_091286302.1">
    <property type="nucleotide sequence ID" value="NZ_FMCW01000048.1"/>
</dbReference>
<dbReference type="PANTHER" id="PTHR33841">
    <property type="entry name" value="DNA METHYLTRANSFERASE YEEA-RELATED"/>
    <property type="match status" value="1"/>
</dbReference>
<reference evidence="7 8" key="1">
    <citation type="submission" date="2016-06" db="EMBL/GenBank/DDBJ databases">
        <authorList>
            <person name="Kjaerup R.B."/>
            <person name="Dalgaard T.S."/>
            <person name="Juul-Madsen H.R."/>
        </authorList>
    </citation>
    <scope>NUCLEOTIDE SEQUENCE [LARGE SCALE GENOMIC DNA]</scope>
    <source>
        <strain evidence="7 8">DSM 45626</strain>
    </source>
</reference>
<evidence type="ECO:0000259" key="6">
    <source>
        <dbReference type="Pfam" id="PF07669"/>
    </source>
</evidence>
<sequence length="1279" mass="142352">MLNITVTGTALSTYYLADPALFLREQHARIGAEATDDLRHARKELRRLAADIDETTPLGQARARILGWLACFGWRFVSRANGLDEPLPGCDDAEVERAWVLVTPPGQHLDASPTGRRAGKLRPQRQAEVCVRGGTLPAVLVTNGTELRVIRRDPGLGGEANYLAIDLAGLAELGDDYEWKVIWALLRPEAFTPDHTGATLWDTVEQASLQAATRVSENLSGGVRIAIAAIANGALADLRRRGVPDPSARDLFADVLRIAYRLLFVSYAEDRGLLPIGTPVYDSGYSLRRLRVEITDPGTVWEPDSGHLWQALRAQWGLLREGADAGELKITGFNGGLFDIEQCPILDHPNLTVGDTFVRTAIDALAFTQPTRSINRRDTVGRRPINYRELGVEQLGSVYEGLLAYEPHIAESPKAVVRVGRGQSAIEQVINSDQVPQNAEILDELPTGTFYQFGATGERKGSGSYYTPRALAHFVVVETLRPLVENATPEQILNLRVCDPAMGSGAFLVPAVHQLTEAYGEALARAGEDIDHKLDDAERAAYRRLIVERCIYGVDLNPMAVDLAKVSLWLATAASGKPLSFLDAHLRCGNSVIGASIATWEGVPLPAQSNRDSGPSLSEYQESLFDIDEPDLTTIINVRRALAEAPSEDRLHVRAKEKRFARLIKGDDFTRLRALGDWWVAPFFLPEFARHASGWRQGRIQIAHNQPSMYPTVADLRHRVAAYIREEIRPFHWEIEFPEVFFDASGTWRPDAGFDAIIGNPPWEGILFKSAEFYGRFDPKYSLLKRGDERAEHEAQLSEREDVKDARVGDERKLNGTKRFIKESGVYRMLYSHGIAFNYYRVFLERELALLAPHGRIGVTIDSGVAAGAATADHRRELFDHCDVDWFVLCDNINGIFPIHRSEQFLLLVAKKGGSTDPLRFTSGVSTVEHLLDLETRTLPIARATLAALDPENLSVPDIRDPALLDLITVLYGNRPLFLDPMAVGGWSIQWGREFNIKDDRAYFAADGSGAPLREGKHIHQFVHNFSEPTYFLREPEGETALLKRAMKRAQLRGDPRQRRRRRGERVLADENMRSGGLESPFDQYRICFREVARATDERTLIAAVLPPGTAVSHKLHFFYRSAFDHSFGGYRTVLNSRALVYVIALLNSLVIDFIVRRKVASSVTKSVIGTLPVADIPLEGGPGFEVVQLSARLICRAPEFAELAEVLNVECGPLVPDEERKLRADLDARVAFLYGLDRKQLELILADFRQSESAESSPVRPDEGYKDLVRQYFAALAE</sequence>
<comment type="catalytic activity">
    <reaction evidence="5">
        <text>a 2'-deoxyadenosine in DNA + S-adenosyl-L-methionine = an N(6)-methyl-2'-deoxyadenosine in DNA + S-adenosyl-L-homocysteine + H(+)</text>
        <dbReference type="Rhea" id="RHEA:15197"/>
        <dbReference type="Rhea" id="RHEA-COMP:12418"/>
        <dbReference type="Rhea" id="RHEA-COMP:12419"/>
        <dbReference type="ChEBI" id="CHEBI:15378"/>
        <dbReference type="ChEBI" id="CHEBI:57856"/>
        <dbReference type="ChEBI" id="CHEBI:59789"/>
        <dbReference type="ChEBI" id="CHEBI:90615"/>
        <dbReference type="ChEBI" id="CHEBI:90616"/>
        <dbReference type="EC" id="2.1.1.72"/>
    </reaction>
</comment>
<accession>A0A1C4YHS9</accession>
<evidence type="ECO:0000256" key="1">
    <source>
        <dbReference type="ARBA" id="ARBA00011900"/>
    </source>
</evidence>
<dbReference type="PROSITE" id="PS00092">
    <property type="entry name" value="N6_MTASE"/>
    <property type="match status" value="1"/>
</dbReference>
<dbReference type="SUPFAM" id="SSF53335">
    <property type="entry name" value="S-adenosyl-L-methionine-dependent methyltransferases"/>
    <property type="match status" value="1"/>
</dbReference>
<dbReference type="Pfam" id="PF07669">
    <property type="entry name" value="Eco57I"/>
    <property type="match status" value="1"/>
</dbReference>
<dbReference type="PRINTS" id="PR00507">
    <property type="entry name" value="N12N6MTFRASE"/>
</dbReference>
<dbReference type="Proteomes" id="UP000199375">
    <property type="component" value="Unassembled WGS sequence"/>
</dbReference>
<dbReference type="EMBL" id="FMCW01000048">
    <property type="protein sequence ID" value="SCF20283.1"/>
    <property type="molecule type" value="Genomic_DNA"/>
</dbReference>
<dbReference type="EC" id="2.1.1.72" evidence="1"/>
<organism evidence="7 8">
    <name type="scientific">Micromonospora haikouensis</name>
    <dbReference type="NCBI Taxonomy" id="686309"/>
    <lineage>
        <taxon>Bacteria</taxon>
        <taxon>Bacillati</taxon>
        <taxon>Actinomycetota</taxon>
        <taxon>Actinomycetes</taxon>
        <taxon>Micromonosporales</taxon>
        <taxon>Micromonosporaceae</taxon>
        <taxon>Micromonospora</taxon>
    </lineage>
</organism>
<evidence type="ECO:0000256" key="3">
    <source>
        <dbReference type="ARBA" id="ARBA00022679"/>
    </source>
</evidence>
<dbReference type="InterPro" id="IPR011639">
    <property type="entry name" value="MethylTrfase_TaqI-like_dom"/>
</dbReference>
<evidence type="ECO:0000313" key="8">
    <source>
        <dbReference type="Proteomes" id="UP000199375"/>
    </source>
</evidence>